<reference evidence="2 3" key="1">
    <citation type="submission" date="2014-06" db="EMBL/GenBank/DDBJ databases">
        <authorList>
            <person name="Teng J.L."/>
            <person name="Huang Y."/>
            <person name="Tse H."/>
            <person name="Lau S.K."/>
            <person name="Woo P.C."/>
        </authorList>
    </citation>
    <scope>NUCLEOTIDE SEQUENCE [LARGE SCALE GENOMIC DNA]</scope>
    <source>
        <strain evidence="2 3">HKU4</strain>
    </source>
</reference>
<evidence type="ECO:0000313" key="2">
    <source>
        <dbReference type="EMBL" id="KGM36953.1"/>
    </source>
</evidence>
<dbReference type="SMART" id="SM01118">
    <property type="entry name" value="CYTH"/>
    <property type="match status" value="1"/>
</dbReference>
<dbReference type="RefSeq" id="WP_037616921.1">
    <property type="nucleotide sequence ID" value="NZ_JPEN01000070.1"/>
</dbReference>
<name>A0A0A0DGK0_9STRE</name>
<dbReference type="InterPro" id="IPR009195">
    <property type="entry name" value="Uncharacterised_YjbK"/>
</dbReference>
<dbReference type="Gene3D" id="2.40.320.10">
    <property type="entry name" value="Hypothetical Protein Pfu-838710-001"/>
    <property type="match status" value="1"/>
</dbReference>
<comment type="caution">
    <text evidence="2">The sequence shown here is derived from an EMBL/GenBank/DDBJ whole genome shotgun (WGS) entry which is preliminary data.</text>
</comment>
<evidence type="ECO:0000259" key="1">
    <source>
        <dbReference type="PROSITE" id="PS51707"/>
    </source>
</evidence>
<dbReference type="PIRSF" id="PIRSF012526">
    <property type="entry name" value="CYTH_UCP012526"/>
    <property type="match status" value="1"/>
</dbReference>
<dbReference type="PATRIC" id="fig|176090.4.peg.1215"/>
<dbReference type="InterPro" id="IPR033469">
    <property type="entry name" value="CYTH-like_dom_sf"/>
</dbReference>
<dbReference type="Pfam" id="PF01928">
    <property type="entry name" value="CYTH"/>
    <property type="match status" value="1"/>
</dbReference>
<organism evidence="2 3">
    <name type="scientific">Streptococcus sinensis</name>
    <dbReference type="NCBI Taxonomy" id="176090"/>
    <lineage>
        <taxon>Bacteria</taxon>
        <taxon>Bacillati</taxon>
        <taxon>Bacillota</taxon>
        <taxon>Bacilli</taxon>
        <taxon>Lactobacillales</taxon>
        <taxon>Streptococcaceae</taxon>
        <taxon>Streptococcus</taxon>
    </lineage>
</organism>
<dbReference type="CDD" id="cd07762">
    <property type="entry name" value="CYTH-like_Pase_1"/>
    <property type="match status" value="1"/>
</dbReference>
<evidence type="ECO:0000313" key="3">
    <source>
        <dbReference type="Proteomes" id="UP000030019"/>
    </source>
</evidence>
<dbReference type="EC" id="4.6.1.1" evidence="2"/>
<dbReference type="PROSITE" id="PS51707">
    <property type="entry name" value="CYTH"/>
    <property type="match status" value="1"/>
</dbReference>
<dbReference type="GO" id="GO:0004016">
    <property type="term" value="F:adenylate cyclase activity"/>
    <property type="evidence" value="ECO:0007669"/>
    <property type="project" value="UniProtKB-EC"/>
</dbReference>
<dbReference type="EMBL" id="JPEN01000070">
    <property type="protein sequence ID" value="KGM36953.1"/>
    <property type="molecule type" value="Genomic_DNA"/>
</dbReference>
<keyword evidence="2" id="KW-0456">Lyase</keyword>
<proteinExistence type="predicted"/>
<protein>
    <submittedName>
        <fullName evidence="2">Adenylate cyclase</fullName>
        <ecNumber evidence="2">4.6.1.1</ecNumber>
    </submittedName>
</protein>
<dbReference type="Proteomes" id="UP000030019">
    <property type="component" value="Unassembled WGS sequence"/>
</dbReference>
<dbReference type="AlphaFoldDB" id="A0A0A0DGK0"/>
<dbReference type="SUPFAM" id="SSF55154">
    <property type="entry name" value="CYTH-like phosphatases"/>
    <property type="match status" value="1"/>
</dbReference>
<dbReference type="eggNOG" id="COG4116">
    <property type="taxonomic scope" value="Bacteria"/>
</dbReference>
<dbReference type="InterPro" id="IPR023577">
    <property type="entry name" value="CYTH_domain"/>
</dbReference>
<keyword evidence="3" id="KW-1185">Reference proteome</keyword>
<accession>A0A0A0DGK0</accession>
<gene>
    <name evidence="2" type="ORF">SSIN_1254</name>
</gene>
<dbReference type="STRING" id="176090.SSIN_1254"/>
<sequence length="189" mass="22281">MDYLEIEFKTMLTEDEHKKLLPFFKDIEPVTQINYYIDSADFALRDARIALRVRTTPSATEFTLKIPQEIGNLEYNQLLTKKETQKVLKENLFPDGKILELLREQEIPIDKLRILGSLKTIRYEKQHEIGLFALDENYYFDKNDFELEVEVKDFVAGRQKFADFLQEKQIEYKAGKSKIARFAENLSNS</sequence>
<feature type="domain" description="CYTH" evidence="1">
    <location>
        <begin position="3"/>
        <end position="189"/>
    </location>
</feature>